<dbReference type="InterPro" id="IPR011778">
    <property type="entry name" value="Hydantoinase/dihydroPyrase"/>
</dbReference>
<dbReference type="SUPFAM" id="SSF51338">
    <property type="entry name" value="Composite domain of metallo-dependent hydrolases"/>
    <property type="match status" value="1"/>
</dbReference>
<dbReference type="GO" id="GO:0046872">
    <property type="term" value="F:metal ion binding"/>
    <property type="evidence" value="ECO:0007669"/>
    <property type="project" value="UniProtKB-KW"/>
</dbReference>
<comment type="similarity">
    <text evidence="2">Belongs to the metallo-dependent hydrolases superfamily. Hydantoinase/dihydropyrimidinase family.</text>
</comment>
<dbReference type="Gene3D" id="3.20.20.140">
    <property type="entry name" value="Metal-dependent hydrolases"/>
    <property type="match status" value="1"/>
</dbReference>
<reference evidence="7 8" key="1">
    <citation type="journal article" date="1992" name="Lakartidningen">
        <title>[Penicillin V and not amoxicillin is the first choice preparation in acute otitis].</title>
        <authorList>
            <person name="Kamme C."/>
            <person name="Lundgren K."/>
            <person name="Prellner K."/>
        </authorList>
    </citation>
    <scope>NUCLEOTIDE SEQUENCE [LARGE SCALE GENOMIC DNA]</scope>
    <source>
        <strain evidence="7 8">W1</strain>
    </source>
</reference>
<dbReference type="CDD" id="cd01314">
    <property type="entry name" value="D-HYD"/>
    <property type="match status" value="1"/>
</dbReference>
<accession>A0A5C8CJ24</accession>
<gene>
    <name evidence="7" type="primary">hydA</name>
    <name evidence="7" type="ORF">EPJ80_00655</name>
</gene>
<dbReference type="InterPro" id="IPR011059">
    <property type="entry name" value="Metal-dep_hydrolase_composite"/>
</dbReference>
<feature type="domain" description="Amidohydrolase-related" evidence="6">
    <location>
        <begin position="49"/>
        <end position="434"/>
    </location>
</feature>
<sequence>MKTIIKNGTIVNAYKTYKADILIEDERITNIGNDIKCNNANIIDALGKYVMPGGVDVHTHMDIDVEIGHSIDNFYSGTVAAACGGTTTIVDHMGFGPKNCDIMHQLKLYHKLADNNAVVDYSFHGVLQHVDNDVLKGLETLIDEGLSSSKIYLTYNYKLNDSDIIKVLNKMKKLNAVSSFHAENHYIVEYLKKKFIEEGKTEAKYHPLSRPAEAEAEAVNRIIYLSSLSNNAPIYIVHTSTGKSVYEIIKARENGAKNIFAETCPQYLILTDKEYEKKDGLKYIMSPPLRKEEDIEILWEAIAKGHIQVIATDHCPFSFEKDKILGQDNFTKCPNGAGGVEERYALIFSEGVMKGKITINKFVETLCYNPAIIYGLYPEKGAIMPNAHADITIINPNKKSLITQSNMHGACDYTIYEGKELLCSIDTVISRGKIIFKDNKFLGSKGDGKFIKRKTLNYYADNLNKFKLGSFIDIDCN</sequence>
<dbReference type="EC" id="3.5.2.2" evidence="7"/>
<comment type="caution">
    <text evidence="7">The sequence shown here is derived from an EMBL/GenBank/DDBJ whole genome shotgun (WGS) entry which is preliminary data.</text>
</comment>
<evidence type="ECO:0000256" key="5">
    <source>
        <dbReference type="PIRSR" id="PIRSR611778-50"/>
    </source>
</evidence>
<dbReference type="GO" id="GO:0005829">
    <property type="term" value="C:cytosol"/>
    <property type="evidence" value="ECO:0007669"/>
    <property type="project" value="TreeGrafter"/>
</dbReference>
<dbReference type="AlphaFoldDB" id="A0A5C8CJ24"/>
<dbReference type="Pfam" id="PF01979">
    <property type="entry name" value="Amidohydro_1"/>
    <property type="match status" value="1"/>
</dbReference>
<dbReference type="RefSeq" id="WP_147757492.1">
    <property type="nucleotide sequence ID" value="NZ_SAXT01000001.1"/>
</dbReference>
<dbReference type="Gene3D" id="2.30.40.10">
    <property type="entry name" value="Urease, subunit C, domain 1"/>
    <property type="match status" value="1"/>
</dbReference>
<evidence type="ECO:0000259" key="6">
    <source>
        <dbReference type="Pfam" id="PF01979"/>
    </source>
</evidence>
<organism evidence="7 8">
    <name type="scientific">Brachyspira aalborgi</name>
    <dbReference type="NCBI Taxonomy" id="29522"/>
    <lineage>
        <taxon>Bacteria</taxon>
        <taxon>Pseudomonadati</taxon>
        <taxon>Spirochaetota</taxon>
        <taxon>Spirochaetia</taxon>
        <taxon>Brachyspirales</taxon>
        <taxon>Brachyspiraceae</taxon>
        <taxon>Brachyspira</taxon>
    </lineage>
</organism>
<evidence type="ECO:0000313" key="8">
    <source>
        <dbReference type="Proteomes" id="UP000325116"/>
    </source>
</evidence>
<dbReference type="EMBL" id="SAXT01000001">
    <property type="protein sequence ID" value="TXJ13289.1"/>
    <property type="molecule type" value="Genomic_DNA"/>
</dbReference>
<name>A0A5C8CJ24_9SPIR</name>
<dbReference type="FunFam" id="3.20.20.140:FF:000174">
    <property type="entry name" value="Dihydropyrimidinase-related protein 2"/>
    <property type="match status" value="1"/>
</dbReference>
<comment type="cofactor">
    <cofactor evidence="1">
        <name>Zn(2+)</name>
        <dbReference type="ChEBI" id="CHEBI:29105"/>
    </cofactor>
</comment>
<dbReference type="InterPro" id="IPR006680">
    <property type="entry name" value="Amidohydro-rel"/>
</dbReference>
<evidence type="ECO:0000256" key="2">
    <source>
        <dbReference type="ARBA" id="ARBA00008829"/>
    </source>
</evidence>
<comment type="PTM">
    <text evidence="5">Carbamylation allows a single lysine to coordinate two divalent metal cations.</text>
</comment>
<feature type="modified residue" description="N6-carboxylysine" evidence="5">
    <location>
        <position position="150"/>
    </location>
</feature>
<dbReference type="InterPro" id="IPR050378">
    <property type="entry name" value="Metallo-dep_Hydrolases_sf"/>
</dbReference>
<dbReference type="Proteomes" id="UP000325116">
    <property type="component" value="Unassembled WGS sequence"/>
</dbReference>
<dbReference type="GO" id="GO:0004157">
    <property type="term" value="F:dihydropyrimidinase activity"/>
    <property type="evidence" value="ECO:0007669"/>
    <property type="project" value="UniProtKB-EC"/>
</dbReference>
<proteinExistence type="inferred from homology"/>
<keyword evidence="3" id="KW-0479">Metal-binding</keyword>
<evidence type="ECO:0000313" key="7">
    <source>
        <dbReference type="EMBL" id="TXJ13289.1"/>
    </source>
</evidence>
<dbReference type="InterPro" id="IPR032466">
    <property type="entry name" value="Metal_Hydrolase"/>
</dbReference>
<evidence type="ECO:0000256" key="3">
    <source>
        <dbReference type="ARBA" id="ARBA00022723"/>
    </source>
</evidence>
<dbReference type="NCBIfam" id="TIGR02033">
    <property type="entry name" value="D-hydantoinase"/>
    <property type="match status" value="1"/>
</dbReference>
<keyword evidence="4 7" id="KW-0378">Hydrolase</keyword>
<evidence type="ECO:0000256" key="4">
    <source>
        <dbReference type="ARBA" id="ARBA00022801"/>
    </source>
</evidence>
<dbReference type="SUPFAM" id="SSF51556">
    <property type="entry name" value="Metallo-dependent hydrolases"/>
    <property type="match status" value="1"/>
</dbReference>
<protein>
    <submittedName>
        <fullName evidence="7">Dihydropyrimidinase</fullName>
        <ecNumber evidence="7">3.5.2.2</ecNumber>
    </submittedName>
</protein>
<evidence type="ECO:0000256" key="1">
    <source>
        <dbReference type="ARBA" id="ARBA00001947"/>
    </source>
</evidence>
<dbReference type="PANTHER" id="PTHR11647">
    <property type="entry name" value="HYDRANTOINASE/DIHYDROPYRIMIDINASE FAMILY MEMBER"/>
    <property type="match status" value="1"/>
</dbReference>
<dbReference type="PANTHER" id="PTHR11647:SF1">
    <property type="entry name" value="COLLAPSIN RESPONSE MEDIATOR PROTEIN"/>
    <property type="match status" value="1"/>
</dbReference>